<proteinExistence type="predicted"/>
<name>A0A239JJR8_9SPHN</name>
<reference evidence="4" key="1">
    <citation type="submission" date="2017-06" db="EMBL/GenBank/DDBJ databases">
        <authorList>
            <person name="Varghese N."/>
            <person name="Submissions S."/>
        </authorList>
    </citation>
    <scope>NUCLEOTIDE SEQUENCE [LARGE SCALE GENOMIC DNA]</scope>
    <source>
        <strain evidence="4">LNB2</strain>
    </source>
</reference>
<dbReference type="Gene3D" id="3.30.2320.10">
    <property type="entry name" value="hypothetical protein PF0899 domain"/>
    <property type="match status" value="1"/>
</dbReference>
<dbReference type="Pfam" id="PF05065">
    <property type="entry name" value="Phage_capsid"/>
    <property type="match status" value="1"/>
</dbReference>
<organism evidence="3 4">
    <name type="scientific">Edaphosphingomonas laterariae</name>
    <dbReference type="NCBI Taxonomy" id="861865"/>
    <lineage>
        <taxon>Bacteria</taxon>
        <taxon>Pseudomonadati</taxon>
        <taxon>Pseudomonadota</taxon>
        <taxon>Alphaproteobacteria</taxon>
        <taxon>Sphingomonadales</taxon>
        <taxon>Rhizorhabdaceae</taxon>
        <taxon>Edaphosphingomonas</taxon>
    </lineage>
</organism>
<dbReference type="Proteomes" id="UP000198281">
    <property type="component" value="Unassembled WGS sequence"/>
</dbReference>
<keyword evidence="4" id="KW-1185">Reference proteome</keyword>
<evidence type="ECO:0000256" key="1">
    <source>
        <dbReference type="ARBA" id="ARBA00004328"/>
    </source>
</evidence>
<evidence type="ECO:0000313" key="3">
    <source>
        <dbReference type="EMBL" id="SNT06121.1"/>
    </source>
</evidence>
<dbReference type="AlphaFoldDB" id="A0A239JJR8"/>
<dbReference type="SUPFAM" id="SSF56563">
    <property type="entry name" value="Major capsid protein gp5"/>
    <property type="match status" value="1"/>
</dbReference>
<dbReference type="InterPro" id="IPR024455">
    <property type="entry name" value="Phage_capsid"/>
</dbReference>
<comment type="subcellular location">
    <subcellularLocation>
        <location evidence="1">Virion</location>
    </subcellularLocation>
</comment>
<dbReference type="InterPro" id="IPR054612">
    <property type="entry name" value="Phage_capsid-like_C"/>
</dbReference>
<accession>A0A239JJR8</accession>
<dbReference type="EMBL" id="FZOS01000035">
    <property type="protein sequence ID" value="SNT06121.1"/>
    <property type="molecule type" value="Genomic_DNA"/>
</dbReference>
<dbReference type="Gene3D" id="3.30.2400.10">
    <property type="entry name" value="Major capsid protein gp5"/>
    <property type="match status" value="1"/>
</dbReference>
<dbReference type="NCBIfam" id="TIGR01554">
    <property type="entry name" value="major_cap_HK97"/>
    <property type="match status" value="1"/>
</dbReference>
<gene>
    <name evidence="3" type="ORF">SAMN06295912_13541</name>
</gene>
<evidence type="ECO:0000313" key="4">
    <source>
        <dbReference type="Proteomes" id="UP000198281"/>
    </source>
</evidence>
<feature type="domain" description="Phage capsid-like C-terminal" evidence="2">
    <location>
        <begin position="169"/>
        <end position="441"/>
    </location>
</feature>
<evidence type="ECO:0000259" key="2">
    <source>
        <dbReference type="Pfam" id="PF05065"/>
    </source>
</evidence>
<sequence>MKKNMRALRATVAQHRNKMRVQDAALLEEIEDGIDAAKHPADLRRARNKITNYVRDKLSAPDADTEVADGYFALIDIIDLQIAAMTDGDHQLGSTRPPSGWVNAATGQPVQLLGPEDRVADHAVPSSARLNTSIDTSHMSVGEMVQAMLTGGGSKEVRAAMSEGENTAGGYSIPTVVLPQFIDRLRAATRFIQAGGRTLMLEDMRTRIVRIENDPTAGWRAENAGVVESAPTFGMVEFVPKSLAVLVKTSVELLQDSANARQMLEQALINALSLQLDQACFFGTGADNQPLGIVNTPGINAISMGANGATPANFDPFIDAMYETEVDNSPVTSAAVMHPRTMRTFRKLKDVNNNPLVMPADVASLRRLTTTSFPIDEAQGTGTNCSSILQGDFSHAILGMRQQLVIRLLDQPFAGNLQVGFLAHLRADVAVTQPPAFCKVTGVKP</sequence>
<protein>
    <submittedName>
        <fullName evidence="3">Phage major capsid protein, HK97 family</fullName>
    </submittedName>
</protein>
<dbReference type="RefSeq" id="WP_179220920.1">
    <property type="nucleotide sequence ID" value="NZ_FZOS01000035.1"/>
</dbReference>